<accession>Q0SIN4</accession>
<dbReference type="KEGG" id="rha:RHA1_ro00767"/>
<protein>
    <recommendedName>
        <fullName evidence="4">ATP-grasp domain-containing protein</fullName>
    </recommendedName>
</protein>
<feature type="transmembrane region" description="Helical" evidence="1">
    <location>
        <begin position="523"/>
        <end position="542"/>
    </location>
</feature>
<sequence>MDAVKIDAIERYRAVNDAAATPEFRLPAHAFRMPFERSRELSVSKPESKTRNPEKGYVALLGWSLNAIEAVDRFDRRYLVVAPDWAEDYCKEHGIPYVPWNFERLNDRSMEIAETLKEKGVDVAIPLFEETVEWAGAINSVLLDNPRLFGQSLLLRDKALMKRRAQLGGIRVGIFEEAHERDDVIRFLKRVNQTLLKLDGDPNDPIHLKAFDKAGSLGHRVIRTPDEVDTIPDEEFPVLMESHLDGWEFAVEAWIHNGKIRFLNISEYVTLGYSVFVPATPELERYRPEITRQIEKLIKTFDIEFGFVHPEYYGGVLQPHSDRGGALPRGRGGGPRPPRRVVGGMLMAGMGLMQRLLGQGRFEPIHVVADVSAASEANREEIPVEQVVALLRERVYGAMTCLATLAVLVRYTAPETSPWSRVLDVAVATGGLWAASLLADWVAHLGAHHSAPRGRAALRMLQASGQIVEAAVLPLLILVAAAVGLLSLSTAMWIAMWILVVELGVIALFAVRMAQLRWWQKLFTIAGLVGVGVLVVGIKILGH</sequence>
<name>Q0SIN4_RHOJR</name>
<evidence type="ECO:0008006" key="4">
    <source>
        <dbReference type="Google" id="ProtNLM"/>
    </source>
</evidence>
<feature type="transmembrane region" description="Helical" evidence="1">
    <location>
        <begin position="492"/>
        <end position="511"/>
    </location>
</feature>
<keyword evidence="1" id="KW-0812">Transmembrane</keyword>
<dbReference type="Proteomes" id="UP000008710">
    <property type="component" value="Chromosome"/>
</dbReference>
<dbReference type="AlphaFoldDB" id="Q0SIN4"/>
<organism evidence="2 3">
    <name type="scientific">Rhodococcus jostii (strain RHA1)</name>
    <dbReference type="NCBI Taxonomy" id="101510"/>
    <lineage>
        <taxon>Bacteria</taxon>
        <taxon>Bacillati</taxon>
        <taxon>Actinomycetota</taxon>
        <taxon>Actinomycetes</taxon>
        <taxon>Mycobacteriales</taxon>
        <taxon>Nocardiaceae</taxon>
        <taxon>Rhodococcus</taxon>
    </lineage>
</organism>
<evidence type="ECO:0000313" key="2">
    <source>
        <dbReference type="EMBL" id="ABG92602.1"/>
    </source>
</evidence>
<dbReference type="EMBL" id="CP000431">
    <property type="protein sequence ID" value="ABG92602.1"/>
    <property type="molecule type" value="Genomic_DNA"/>
</dbReference>
<proteinExistence type="predicted"/>
<dbReference type="HOGENOM" id="CLU_501402_0_0_11"/>
<evidence type="ECO:0000313" key="3">
    <source>
        <dbReference type="Proteomes" id="UP000008710"/>
    </source>
</evidence>
<keyword evidence="1" id="KW-0472">Membrane</keyword>
<reference evidence="3" key="1">
    <citation type="journal article" date="2006" name="Proc. Natl. Acad. Sci. U.S.A.">
        <title>The complete genome of Rhodococcus sp. RHA1 provides insights into a catabolic powerhouse.</title>
        <authorList>
            <person name="McLeod M.P."/>
            <person name="Warren R.L."/>
            <person name="Hsiao W.W.L."/>
            <person name="Araki N."/>
            <person name="Myhre M."/>
            <person name="Fernandes C."/>
            <person name="Miyazawa D."/>
            <person name="Wong W."/>
            <person name="Lillquist A.L."/>
            <person name="Wang D."/>
            <person name="Dosanjh M."/>
            <person name="Hara H."/>
            <person name="Petrescu A."/>
            <person name="Morin R.D."/>
            <person name="Yang G."/>
            <person name="Stott J.M."/>
            <person name="Schein J.E."/>
            <person name="Shin H."/>
            <person name="Smailus D."/>
            <person name="Siddiqui A.S."/>
            <person name="Marra M.A."/>
            <person name="Jones S.J.M."/>
            <person name="Holt R."/>
            <person name="Brinkman F.S.L."/>
            <person name="Miyauchi K."/>
            <person name="Fukuda M."/>
            <person name="Davies J.E."/>
            <person name="Mohn W.W."/>
            <person name="Eltis L.D."/>
        </authorList>
    </citation>
    <scope>NUCLEOTIDE SEQUENCE [LARGE SCALE GENOMIC DNA]</scope>
    <source>
        <strain evidence="3">RHA1</strain>
    </source>
</reference>
<evidence type="ECO:0000256" key="1">
    <source>
        <dbReference type="SAM" id="Phobius"/>
    </source>
</evidence>
<keyword evidence="1" id="KW-1133">Transmembrane helix</keyword>
<dbReference type="SUPFAM" id="SSF56059">
    <property type="entry name" value="Glutathione synthetase ATP-binding domain-like"/>
    <property type="match status" value="1"/>
</dbReference>
<dbReference type="eggNOG" id="COG0151">
    <property type="taxonomic scope" value="Bacteria"/>
</dbReference>
<gene>
    <name evidence="2" type="ordered locus">RHA1_ro00767</name>
</gene>
<feature type="transmembrane region" description="Helical" evidence="1">
    <location>
        <begin position="467"/>
        <end position="486"/>
    </location>
</feature>
<dbReference type="Gene3D" id="3.30.470.20">
    <property type="entry name" value="ATP-grasp fold, B domain"/>
    <property type="match status" value="1"/>
</dbReference>